<gene>
    <name evidence="2" type="ORF">J2792_003060</name>
</gene>
<organism evidence="2 3">
    <name type="scientific">Novosphingobium capsulatum</name>
    <dbReference type="NCBI Taxonomy" id="13688"/>
    <lineage>
        <taxon>Bacteria</taxon>
        <taxon>Pseudomonadati</taxon>
        <taxon>Pseudomonadota</taxon>
        <taxon>Alphaproteobacteria</taxon>
        <taxon>Sphingomonadales</taxon>
        <taxon>Sphingomonadaceae</taxon>
        <taxon>Novosphingobium</taxon>
    </lineage>
</organism>
<name>A0ABU1MQ97_9SPHN</name>
<feature type="region of interest" description="Disordered" evidence="1">
    <location>
        <begin position="1"/>
        <end position="48"/>
    </location>
</feature>
<protein>
    <submittedName>
        <fullName evidence="2">Uncharacterized protein</fullName>
    </submittedName>
</protein>
<dbReference type="RefSeq" id="WP_374709432.1">
    <property type="nucleotide sequence ID" value="NZ_JAVDRD010000008.1"/>
</dbReference>
<keyword evidence="3" id="KW-1185">Reference proteome</keyword>
<accession>A0ABU1MQ97</accession>
<dbReference type="Proteomes" id="UP001184150">
    <property type="component" value="Unassembled WGS sequence"/>
</dbReference>
<proteinExistence type="predicted"/>
<dbReference type="EMBL" id="JAVDRD010000008">
    <property type="protein sequence ID" value="MDR6512177.1"/>
    <property type="molecule type" value="Genomic_DNA"/>
</dbReference>
<feature type="compositionally biased region" description="Low complexity" evidence="1">
    <location>
        <begin position="29"/>
        <end position="45"/>
    </location>
</feature>
<evidence type="ECO:0000313" key="2">
    <source>
        <dbReference type="EMBL" id="MDR6512177.1"/>
    </source>
</evidence>
<reference evidence="2 3" key="1">
    <citation type="submission" date="2023-07" db="EMBL/GenBank/DDBJ databases">
        <title>Sorghum-associated microbial communities from plants grown in Nebraska, USA.</title>
        <authorList>
            <person name="Schachtman D."/>
        </authorList>
    </citation>
    <scope>NUCLEOTIDE SEQUENCE [LARGE SCALE GENOMIC DNA]</scope>
    <source>
        <strain evidence="2 3">DS1027</strain>
    </source>
</reference>
<evidence type="ECO:0000256" key="1">
    <source>
        <dbReference type="SAM" id="MobiDB-lite"/>
    </source>
</evidence>
<comment type="caution">
    <text evidence="2">The sequence shown here is derived from an EMBL/GenBank/DDBJ whole genome shotgun (WGS) entry which is preliminary data.</text>
</comment>
<sequence length="213" mass="23002">MFQPDLFASEPATSLPPSQAGRRPRRALAGKGAPVAGPDGGADAARVQPPHDIDLPAVLEKLAEVSTRPRYTFMVLNLIARAAGTSDSAGPYVREGGQAIPVRDWLSDALIPMAQRDARRRAVVEEVRAQLARKGTLPADPAQAEQAIATELRDRLRHSGRTNVSRAVSDLVRAGLIRRHYQGYCVDHENRGAQREAVYTIIPAVKRALGHAA</sequence>
<evidence type="ECO:0000313" key="3">
    <source>
        <dbReference type="Proteomes" id="UP001184150"/>
    </source>
</evidence>